<protein>
    <recommendedName>
        <fullName evidence="5">Regulation of nuclear pre-mRNA domain-containing protein 2</fullName>
    </recommendedName>
</protein>
<dbReference type="InterPro" id="IPR006569">
    <property type="entry name" value="CID_dom"/>
</dbReference>
<dbReference type="AlphaFoldDB" id="A0A6G1SKB9"/>
<dbReference type="PROSITE" id="PS51391">
    <property type="entry name" value="CID"/>
    <property type="match status" value="1"/>
</dbReference>
<accession>A0A6G1SKB9</accession>
<sequence>MSLNEANLEKRFNMVSTSAGSIQSLSSLCLHYKNHHKRIAQIWLRCLQKAKVPHRLTLIYLANDIVQNAKRKNSVSFIEDFKTILKDTIPYLRDDKIRKSVERVFSIWQDRSIYDSKFTSELKNALNNTGRPANNESTKSTTSTTKDPTQAQQHQPSNDLIECLNRLAGIEKNVDNLKSSSDNVVDKLAQGPLSNGDLGDTKVMEDMRLYLTALKSEIEERNRLAKLLEESMLAQKQLLKESESQLSMYRTQFEQIVKLRDELG</sequence>
<keyword evidence="1" id="KW-0488">Methylation</keyword>
<keyword evidence="3" id="KW-0007">Acetylation</keyword>
<dbReference type="SUPFAM" id="SSF48464">
    <property type="entry name" value="ENTH/VHS domain"/>
    <property type="match status" value="1"/>
</dbReference>
<feature type="compositionally biased region" description="Polar residues" evidence="7">
    <location>
        <begin position="147"/>
        <end position="158"/>
    </location>
</feature>
<dbReference type="CDD" id="cd16981">
    <property type="entry name" value="CID_RPRD_like"/>
    <property type="match status" value="1"/>
</dbReference>
<keyword evidence="2" id="KW-0597">Phosphoprotein</keyword>
<dbReference type="Gene3D" id="1.25.40.90">
    <property type="match status" value="1"/>
</dbReference>
<evidence type="ECO:0000256" key="6">
    <source>
        <dbReference type="SAM" id="Coils"/>
    </source>
</evidence>
<name>A0A6G1SKB9_9ACAR</name>
<comment type="subunit">
    <text evidence="4">Associates with the RNA polymerase II complex.</text>
</comment>
<feature type="compositionally biased region" description="Low complexity" evidence="7">
    <location>
        <begin position="137"/>
        <end position="146"/>
    </location>
</feature>
<proteinExistence type="predicted"/>
<evidence type="ECO:0000256" key="4">
    <source>
        <dbReference type="ARBA" id="ARBA00062892"/>
    </source>
</evidence>
<dbReference type="GO" id="GO:0031124">
    <property type="term" value="P:mRNA 3'-end processing"/>
    <property type="evidence" value="ECO:0007669"/>
    <property type="project" value="TreeGrafter"/>
</dbReference>
<dbReference type="EMBL" id="GGYP01006193">
    <property type="protein sequence ID" value="MDE50964.1"/>
    <property type="molecule type" value="Transcribed_RNA"/>
</dbReference>
<keyword evidence="6" id="KW-0175">Coiled coil</keyword>
<gene>
    <name evidence="9" type="primary">RPRD1A</name>
    <name evidence="9" type="ORF">g.161</name>
</gene>
<feature type="compositionally biased region" description="Polar residues" evidence="7">
    <location>
        <begin position="125"/>
        <end position="136"/>
    </location>
</feature>
<dbReference type="GO" id="GO:0000993">
    <property type="term" value="F:RNA polymerase II complex binding"/>
    <property type="evidence" value="ECO:0007669"/>
    <property type="project" value="TreeGrafter"/>
</dbReference>
<dbReference type="FunFam" id="1.25.40.90:FF:000020">
    <property type="entry name" value="regulation of nuclear pre-mRNA domain-containing protein 2 isoform X1"/>
    <property type="match status" value="1"/>
</dbReference>
<evidence type="ECO:0000256" key="1">
    <source>
        <dbReference type="ARBA" id="ARBA00022481"/>
    </source>
</evidence>
<feature type="coiled-coil region" evidence="6">
    <location>
        <begin position="211"/>
        <end position="245"/>
    </location>
</feature>
<feature type="region of interest" description="Disordered" evidence="7">
    <location>
        <begin position="125"/>
        <end position="158"/>
    </location>
</feature>
<reference evidence="9" key="1">
    <citation type="submission" date="2018-10" db="EMBL/GenBank/DDBJ databases">
        <title>Transcriptome assembly of Aceria tosichella (Wheat curl mite) Type 2.</title>
        <authorList>
            <person name="Scully E.D."/>
            <person name="Geib S.M."/>
            <person name="Palmer N.A."/>
            <person name="Gupta A.K."/>
            <person name="Sarath G."/>
            <person name="Tatineni S."/>
        </authorList>
    </citation>
    <scope>NUCLEOTIDE SEQUENCE</scope>
    <source>
        <strain evidence="9">LincolnNE</strain>
    </source>
</reference>
<dbReference type="PANTHER" id="PTHR12460:SF40">
    <property type="entry name" value="REGULATION OF NUCLEAR PRE-MRNA DOMAIN-CONTAINING PROTEIN 2"/>
    <property type="match status" value="1"/>
</dbReference>
<evidence type="ECO:0000256" key="2">
    <source>
        <dbReference type="ARBA" id="ARBA00022553"/>
    </source>
</evidence>
<dbReference type="InterPro" id="IPR008942">
    <property type="entry name" value="ENTH_VHS"/>
</dbReference>
<organism evidence="9">
    <name type="scientific">Aceria tosichella</name>
    <name type="common">wheat curl mite</name>
    <dbReference type="NCBI Taxonomy" id="561515"/>
    <lineage>
        <taxon>Eukaryota</taxon>
        <taxon>Metazoa</taxon>
        <taxon>Ecdysozoa</taxon>
        <taxon>Arthropoda</taxon>
        <taxon>Chelicerata</taxon>
        <taxon>Arachnida</taxon>
        <taxon>Acari</taxon>
        <taxon>Acariformes</taxon>
        <taxon>Trombidiformes</taxon>
        <taxon>Prostigmata</taxon>
        <taxon>Eupodina</taxon>
        <taxon>Eriophyoidea</taxon>
        <taxon>Eriophyidae</taxon>
        <taxon>Eriophyinae</taxon>
        <taxon>Aceriini</taxon>
        <taxon>Aceria</taxon>
    </lineage>
</organism>
<dbReference type="PANTHER" id="PTHR12460">
    <property type="entry name" value="CYCLIN-DEPENDENT KINASE INHIBITOR-RELATED PROTEIN"/>
    <property type="match status" value="1"/>
</dbReference>
<dbReference type="Pfam" id="PF04818">
    <property type="entry name" value="CID"/>
    <property type="match status" value="1"/>
</dbReference>
<dbReference type="SMART" id="SM00582">
    <property type="entry name" value="RPR"/>
    <property type="match status" value="1"/>
</dbReference>
<evidence type="ECO:0000256" key="5">
    <source>
        <dbReference type="ARBA" id="ARBA00067342"/>
    </source>
</evidence>
<evidence type="ECO:0000256" key="7">
    <source>
        <dbReference type="SAM" id="MobiDB-lite"/>
    </source>
</evidence>
<dbReference type="Gene3D" id="6.10.250.2560">
    <property type="match status" value="1"/>
</dbReference>
<feature type="domain" description="CID" evidence="8">
    <location>
        <begin position="1"/>
        <end position="130"/>
    </location>
</feature>
<evidence type="ECO:0000259" key="8">
    <source>
        <dbReference type="PROSITE" id="PS51391"/>
    </source>
</evidence>
<evidence type="ECO:0000313" key="9">
    <source>
        <dbReference type="EMBL" id="MDE50964.1"/>
    </source>
</evidence>
<evidence type="ECO:0000256" key="3">
    <source>
        <dbReference type="ARBA" id="ARBA00022990"/>
    </source>
</evidence>